<dbReference type="FunFam" id="1.10.287.950:FF:000001">
    <property type="entry name" value="Methyl-accepting chemotaxis sensory transducer"/>
    <property type="match status" value="1"/>
</dbReference>
<dbReference type="Pfam" id="PF00015">
    <property type="entry name" value="MCPsignal"/>
    <property type="match status" value="1"/>
</dbReference>
<accession>A0A6B2KSJ2</accession>
<dbReference type="Pfam" id="PF02743">
    <property type="entry name" value="dCache_1"/>
    <property type="match status" value="1"/>
</dbReference>
<evidence type="ECO:0000256" key="5">
    <source>
        <dbReference type="ARBA" id="ARBA00022989"/>
    </source>
</evidence>
<keyword evidence="2" id="KW-1003">Cell membrane</keyword>
<comment type="similarity">
    <text evidence="8">Belongs to the methyl-accepting chemotaxis (MCP) protein family.</text>
</comment>
<dbReference type="InterPro" id="IPR004090">
    <property type="entry name" value="Chemotax_Me-accpt_rcpt"/>
</dbReference>
<dbReference type="SMART" id="SM00283">
    <property type="entry name" value="MA"/>
    <property type="match status" value="1"/>
</dbReference>
<evidence type="ECO:0000256" key="2">
    <source>
        <dbReference type="ARBA" id="ARBA00022475"/>
    </source>
</evidence>
<keyword evidence="4 10" id="KW-0812">Transmembrane</keyword>
<evidence type="ECO:0000256" key="7">
    <source>
        <dbReference type="ARBA" id="ARBA00023224"/>
    </source>
</evidence>
<protein>
    <submittedName>
        <fullName evidence="13">Methyl-accepting chemotaxis protein</fullName>
    </submittedName>
</protein>
<gene>
    <name evidence="13" type="ORF">GZH52_10480</name>
</gene>
<dbReference type="InterPro" id="IPR004089">
    <property type="entry name" value="MCPsignal_dom"/>
</dbReference>
<dbReference type="InterPro" id="IPR029151">
    <property type="entry name" value="Sensor-like_sf"/>
</dbReference>
<evidence type="ECO:0000256" key="10">
    <source>
        <dbReference type="SAM" id="Phobius"/>
    </source>
</evidence>
<keyword evidence="3" id="KW-0145">Chemotaxis</keyword>
<evidence type="ECO:0000256" key="3">
    <source>
        <dbReference type="ARBA" id="ARBA00022500"/>
    </source>
</evidence>
<evidence type="ECO:0000256" key="4">
    <source>
        <dbReference type="ARBA" id="ARBA00022692"/>
    </source>
</evidence>
<feature type="domain" description="Methyl-accepting transducer" evidence="11">
    <location>
        <begin position="351"/>
        <end position="587"/>
    </location>
</feature>
<dbReference type="PRINTS" id="PR00260">
    <property type="entry name" value="CHEMTRNSDUCR"/>
</dbReference>
<feature type="transmembrane region" description="Helical" evidence="10">
    <location>
        <begin position="271"/>
        <end position="292"/>
    </location>
</feature>
<dbReference type="Pfam" id="PF00672">
    <property type="entry name" value="HAMP"/>
    <property type="match status" value="1"/>
</dbReference>
<dbReference type="SMART" id="SM00304">
    <property type="entry name" value="HAMP"/>
    <property type="match status" value="1"/>
</dbReference>
<evidence type="ECO:0000259" key="12">
    <source>
        <dbReference type="PROSITE" id="PS50885"/>
    </source>
</evidence>
<dbReference type="InterPro" id="IPR003660">
    <property type="entry name" value="HAMP_dom"/>
</dbReference>
<keyword evidence="5 10" id="KW-1133">Transmembrane helix</keyword>
<dbReference type="CDD" id="cd06225">
    <property type="entry name" value="HAMP"/>
    <property type="match status" value="1"/>
</dbReference>
<comment type="subcellular location">
    <subcellularLocation>
        <location evidence="1">Cell membrane</location>
        <topology evidence="1">Multi-pass membrane protein</topology>
    </subcellularLocation>
</comment>
<dbReference type="CDD" id="cd12912">
    <property type="entry name" value="PDC2_MCP_like"/>
    <property type="match status" value="1"/>
</dbReference>
<evidence type="ECO:0000256" key="9">
    <source>
        <dbReference type="PROSITE-ProRule" id="PRU00284"/>
    </source>
</evidence>
<dbReference type="PANTHER" id="PTHR32089:SF112">
    <property type="entry name" value="LYSOZYME-LIKE PROTEIN-RELATED"/>
    <property type="match status" value="1"/>
</dbReference>
<dbReference type="PROSITE" id="PS50111">
    <property type="entry name" value="CHEMOTAXIS_TRANSDUC_2"/>
    <property type="match status" value="1"/>
</dbReference>
<dbReference type="CDD" id="cd11386">
    <property type="entry name" value="MCP_signal"/>
    <property type="match status" value="1"/>
</dbReference>
<dbReference type="SUPFAM" id="SSF103190">
    <property type="entry name" value="Sensory domain-like"/>
    <property type="match status" value="1"/>
</dbReference>
<dbReference type="Gene3D" id="3.30.450.20">
    <property type="entry name" value="PAS domain"/>
    <property type="match status" value="2"/>
</dbReference>
<dbReference type="EMBL" id="JAAGAA010000009">
    <property type="protein sequence ID" value="NDV13212.1"/>
    <property type="molecule type" value="Genomic_DNA"/>
</dbReference>
<organism evidence="13 14">
    <name type="scientific">Crenobacter caeni</name>
    <dbReference type="NCBI Taxonomy" id="2705474"/>
    <lineage>
        <taxon>Bacteria</taxon>
        <taxon>Pseudomonadati</taxon>
        <taxon>Pseudomonadota</taxon>
        <taxon>Betaproteobacteria</taxon>
        <taxon>Neisseriales</taxon>
        <taxon>Neisseriaceae</taxon>
        <taxon>Crenobacter</taxon>
    </lineage>
</organism>
<feature type="domain" description="HAMP" evidence="12">
    <location>
        <begin position="293"/>
        <end position="346"/>
    </location>
</feature>
<proteinExistence type="inferred from homology"/>
<dbReference type="AlphaFoldDB" id="A0A6B2KSJ2"/>
<dbReference type="InterPro" id="IPR033479">
    <property type="entry name" value="dCache_1"/>
</dbReference>
<dbReference type="GO" id="GO:0005886">
    <property type="term" value="C:plasma membrane"/>
    <property type="evidence" value="ECO:0007669"/>
    <property type="project" value="UniProtKB-SubCell"/>
</dbReference>
<name>A0A6B2KSJ2_9NEIS</name>
<dbReference type="GO" id="GO:0004888">
    <property type="term" value="F:transmembrane signaling receptor activity"/>
    <property type="evidence" value="ECO:0007669"/>
    <property type="project" value="InterPro"/>
</dbReference>
<evidence type="ECO:0000256" key="8">
    <source>
        <dbReference type="ARBA" id="ARBA00029447"/>
    </source>
</evidence>
<feature type="transmembrane region" description="Helical" evidence="10">
    <location>
        <begin position="6"/>
        <end position="26"/>
    </location>
</feature>
<evidence type="ECO:0000259" key="11">
    <source>
        <dbReference type="PROSITE" id="PS50111"/>
    </source>
</evidence>
<evidence type="ECO:0000256" key="6">
    <source>
        <dbReference type="ARBA" id="ARBA00023136"/>
    </source>
</evidence>
<dbReference type="Gene3D" id="1.10.287.950">
    <property type="entry name" value="Methyl-accepting chemotaxis protein"/>
    <property type="match status" value="1"/>
</dbReference>
<keyword evidence="7 9" id="KW-0807">Transducer</keyword>
<reference evidence="13 14" key="1">
    <citation type="submission" date="2020-02" db="EMBL/GenBank/DDBJ databases">
        <authorList>
            <person name="Yang Z."/>
        </authorList>
    </citation>
    <scope>NUCLEOTIDE SEQUENCE [LARGE SCALE GENOMIC DNA]</scope>
    <source>
        <strain evidence="13 14">HX-7-9</strain>
    </source>
</reference>
<comment type="caution">
    <text evidence="13">The sequence shown here is derived from an EMBL/GenBank/DDBJ whole genome shotgun (WGS) entry which is preliminary data.</text>
</comment>
<keyword evidence="14" id="KW-1185">Reference proteome</keyword>
<dbReference type="PANTHER" id="PTHR32089">
    <property type="entry name" value="METHYL-ACCEPTING CHEMOTAXIS PROTEIN MCPB"/>
    <property type="match status" value="1"/>
</dbReference>
<dbReference type="GO" id="GO:0007165">
    <property type="term" value="P:signal transduction"/>
    <property type="evidence" value="ECO:0007669"/>
    <property type="project" value="UniProtKB-KW"/>
</dbReference>
<evidence type="ECO:0000313" key="14">
    <source>
        <dbReference type="Proteomes" id="UP000482578"/>
    </source>
</evidence>
<evidence type="ECO:0000256" key="1">
    <source>
        <dbReference type="ARBA" id="ARBA00004651"/>
    </source>
</evidence>
<dbReference type="Proteomes" id="UP000482578">
    <property type="component" value="Unassembled WGS sequence"/>
</dbReference>
<dbReference type="PROSITE" id="PS50885">
    <property type="entry name" value="HAMP"/>
    <property type="match status" value="1"/>
</dbReference>
<evidence type="ECO:0000313" key="13">
    <source>
        <dbReference type="EMBL" id="NDV13212.1"/>
    </source>
</evidence>
<keyword evidence="6 10" id="KW-0472">Membrane</keyword>
<dbReference type="RefSeq" id="WP_163316418.1">
    <property type="nucleotide sequence ID" value="NZ_JAAGAA010000009.1"/>
</dbReference>
<sequence>MQSLKYKLLAVSVLLLVTLAGGLYWVSYTQMREAMMEAAAGEIASIAEGEAGLVGNWLDERKRALQALAELAPAEEDPETPVRVRLVTSSSNFADIFLIYPDNRSVFASGWIPTPDFVGTERAWFKAARSAGKPVVTTPFTDARTKRMIVTVATPVAGGGVVAGDVFIDALVKQLQARPLRADGFSFLVSRDGTLIAYPEAGHAGKKLEELAAGLDVERLQQLAENRTTQVFEIGGERKVIGIQSVAGSEWMVGLAMDEAQLYAPISRLSYTFGGVIGALLLVLLATGSVVISRMLGGLSVLQDAMRDIARTNDLSHALPVKGRDEIAQTSAAFNAFVASLRELLQSLRAGAGQVATGVGGASRLVGGVAGGARALADASSTNAATLEEITVSIAQIADGAQQADTLVRSTQGELEASAQGMRSLCVDMEGTAGTVRALEDVLGVLGTRSQEISGITDVIRDIADQTNLLALNAAIEAARAGEQGRGFAVVADEVRKLAERTAQATQEIAGMVSTIREETAQAVGDVNRTVASVEGGVAVTREAAAQIERIRRAMGEVVAKMGEISHSTSEQQVATTQIAQSTEQINGQVQENDCSLQGISTTLGELDTAARRMDAEFGRFRF</sequence>
<dbReference type="GO" id="GO:0006935">
    <property type="term" value="P:chemotaxis"/>
    <property type="evidence" value="ECO:0007669"/>
    <property type="project" value="UniProtKB-KW"/>
</dbReference>
<dbReference type="CDD" id="cd18773">
    <property type="entry name" value="PDC1_HK_sensor"/>
    <property type="match status" value="1"/>
</dbReference>
<dbReference type="SUPFAM" id="SSF58104">
    <property type="entry name" value="Methyl-accepting chemotaxis protein (MCP) signaling domain"/>
    <property type="match status" value="1"/>
</dbReference>